<feature type="transmembrane region" description="Helical" evidence="1">
    <location>
        <begin position="20"/>
        <end position="42"/>
    </location>
</feature>
<dbReference type="AlphaFoldDB" id="A0A1I6U2S8"/>
<dbReference type="EMBL" id="FOZS01000004">
    <property type="protein sequence ID" value="SFS95722.1"/>
    <property type="molecule type" value="Genomic_DNA"/>
</dbReference>
<accession>A0A1I6U2S8</accession>
<evidence type="ECO:0000313" key="3">
    <source>
        <dbReference type="Proteomes" id="UP000199199"/>
    </source>
</evidence>
<keyword evidence="1" id="KW-0812">Transmembrane</keyword>
<keyword evidence="1" id="KW-0472">Membrane</keyword>
<feature type="non-terminal residue" evidence="2">
    <location>
        <position position="43"/>
    </location>
</feature>
<protein>
    <submittedName>
        <fullName evidence="2">Gluconate:H+ symporter, GntP family</fullName>
    </submittedName>
</protein>
<evidence type="ECO:0000313" key="2">
    <source>
        <dbReference type="EMBL" id="SFS95722.1"/>
    </source>
</evidence>
<organism evidence="2 3">
    <name type="scientific">Halostagnicola kamekurae</name>
    <dbReference type="NCBI Taxonomy" id="619731"/>
    <lineage>
        <taxon>Archaea</taxon>
        <taxon>Methanobacteriati</taxon>
        <taxon>Methanobacteriota</taxon>
        <taxon>Stenosarchaea group</taxon>
        <taxon>Halobacteria</taxon>
        <taxon>Halobacteriales</taxon>
        <taxon>Natrialbaceae</taxon>
        <taxon>Halostagnicola</taxon>
    </lineage>
</organism>
<sequence length="43" mass="4452">MMFGNTVLQLGGQAPLVSLVAGIVVIVLMLVILDLPAFVSLVV</sequence>
<dbReference type="Proteomes" id="UP000199199">
    <property type="component" value="Unassembled WGS sequence"/>
</dbReference>
<gene>
    <name evidence="2" type="ORF">SAMN04488556_3499</name>
</gene>
<reference evidence="3" key="1">
    <citation type="submission" date="2016-10" db="EMBL/GenBank/DDBJ databases">
        <authorList>
            <person name="Varghese N."/>
            <person name="Submissions S."/>
        </authorList>
    </citation>
    <scope>NUCLEOTIDE SEQUENCE [LARGE SCALE GENOMIC DNA]</scope>
    <source>
        <strain evidence="3">DSM 22427</strain>
    </source>
</reference>
<proteinExistence type="predicted"/>
<name>A0A1I6U2S8_9EURY</name>
<keyword evidence="1" id="KW-1133">Transmembrane helix</keyword>
<keyword evidence="3" id="KW-1185">Reference proteome</keyword>
<evidence type="ECO:0000256" key="1">
    <source>
        <dbReference type="SAM" id="Phobius"/>
    </source>
</evidence>